<dbReference type="EMBL" id="KN275974">
    <property type="protein sequence ID" value="KGM91437.1"/>
    <property type="molecule type" value="Genomic_DNA"/>
</dbReference>
<dbReference type="KEGG" id="pbn:PADG_12458"/>
<evidence type="ECO:0000313" key="2">
    <source>
        <dbReference type="Proteomes" id="UP000001628"/>
    </source>
</evidence>
<dbReference type="InParanoid" id="A0A0A0HS00"/>
<gene>
    <name evidence="1" type="ORF">PADG_12458</name>
</gene>
<dbReference type="RefSeq" id="XP_010763830.1">
    <property type="nucleotide sequence ID" value="XM_010765528.1"/>
</dbReference>
<sequence length="54" mass="5992">MDWLRPTDLGARSALEDTAALTAYGAASIAPLRSYERRSLMRIIKISSLNNLQL</sequence>
<dbReference type="HOGENOM" id="CLU_3050937_0_0_1"/>
<evidence type="ECO:0000313" key="1">
    <source>
        <dbReference type="EMBL" id="KGM91437.1"/>
    </source>
</evidence>
<organism evidence="1 2">
    <name type="scientific">Paracoccidioides brasiliensis (strain Pb18)</name>
    <dbReference type="NCBI Taxonomy" id="502780"/>
    <lineage>
        <taxon>Eukaryota</taxon>
        <taxon>Fungi</taxon>
        <taxon>Dikarya</taxon>
        <taxon>Ascomycota</taxon>
        <taxon>Pezizomycotina</taxon>
        <taxon>Eurotiomycetes</taxon>
        <taxon>Eurotiomycetidae</taxon>
        <taxon>Onygenales</taxon>
        <taxon>Ajellomycetaceae</taxon>
        <taxon>Paracoccidioides</taxon>
    </lineage>
</organism>
<accession>A0A0A0HS00</accession>
<protein>
    <submittedName>
        <fullName evidence="1">Uncharacterized protein</fullName>
    </submittedName>
</protein>
<keyword evidence="2" id="KW-1185">Reference proteome</keyword>
<proteinExistence type="predicted"/>
<name>A0A0A0HS00_PARBD</name>
<reference evidence="1 2" key="1">
    <citation type="journal article" date="2011" name="PLoS Genet.">
        <title>Comparative genomic analysis of human fungal pathogens causing paracoccidioidomycosis.</title>
        <authorList>
            <person name="Desjardins C.A."/>
            <person name="Champion M.D."/>
            <person name="Holder J.W."/>
            <person name="Muszewska A."/>
            <person name="Goldberg J."/>
            <person name="Bailao A.M."/>
            <person name="Brigido M.M."/>
            <person name="Ferreira M.E."/>
            <person name="Garcia A.M."/>
            <person name="Grynberg M."/>
            <person name="Gujja S."/>
            <person name="Heiman D.I."/>
            <person name="Henn M.R."/>
            <person name="Kodira C.D."/>
            <person name="Leon-Narvaez H."/>
            <person name="Longo L.V."/>
            <person name="Ma L.J."/>
            <person name="Malavazi I."/>
            <person name="Matsuo A.L."/>
            <person name="Morais F.V."/>
            <person name="Pereira M."/>
            <person name="Rodriguez-Brito S."/>
            <person name="Sakthikumar S."/>
            <person name="Salem-Izacc S.M."/>
            <person name="Sykes S.M."/>
            <person name="Teixeira M.M."/>
            <person name="Vallejo M.C."/>
            <person name="Walter M.E."/>
            <person name="Yandava C."/>
            <person name="Young S."/>
            <person name="Zeng Q."/>
            <person name="Zucker J."/>
            <person name="Felipe M.S."/>
            <person name="Goldman G.H."/>
            <person name="Haas B.J."/>
            <person name="McEwen J.G."/>
            <person name="Nino-Vega G."/>
            <person name="Puccia R."/>
            <person name="San-Blas G."/>
            <person name="Soares C.M."/>
            <person name="Birren B.W."/>
            <person name="Cuomo C.A."/>
        </authorList>
    </citation>
    <scope>NUCLEOTIDE SEQUENCE [LARGE SCALE GENOMIC DNA]</scope>
    <source>
        <strain evidence="1 2">Pb18</strain>
    </source>
</reference>
<dbReference type="AlphaFoldDB" id="A0A0A0HS00"/>
<dbReference type="Proteomes" id="UP000001628">
    <property type="component" value="Unassembled WGS sequence"/>
</dbReference>
<dbReference type="GeneID" id="22588355"/>
<dbReference type="VEuPathDB" id="FungiDB:PADG_12458"/>